<sequence length="327" mass="33628">MTGAVLVTGAGGFVGGHVVAQLVSAGRRVRGFDLAFPVPLPEGAEPVEGSILDASDLTRAMDGVTGVIHAAAIAHLWTRDPGDYARVNVDGTARVLHAAQAAGARMVLVSSFTTLVGRDAADGAVLDEGSELAPEALLGPYPTSKRQAELAVEAAAADGQNALTVLPSAPVGPGDTRLTPPTAMIRDLAAGRTPALIDCLLNLVDVRALASGIVLALDAGRAGRRYLLSGEDVAMRELAGMIARITGVPAPRATVPMGVALAAGRVEALVSRMTGKPPKAPLTGVRLAARHVQFDASRAREELGFAPPPVSTALRDAIDWLRREGHL</sequence>
<comment type="caution">
    <text evidence="2">The sequence shown here is derived from an EMBL/GenBank/DDBJ whole genome shotgun (WGS) entry which is preliminary data.</text>
</comment>
<feature type="domain" description="NAD-dependent epimerase/dehydratase" evidence="1">
    <location>
        <begin position="5"/>
        <end position="226"/>
    </location>
</feature>
<dbReference type="PANTHER" id="PTHR48079:SF6">
    <property type="entry name" value="NAD(P)-BINDING DOMAIN-CONTAINING PROTEIN-RELATED"/>
    <property type="match status" value="1"/>
</dbReference>
<organism evidence="2 3">
    <name type="scientific">Thermohalobaculum xanthum</name>
    <dbReference type="NCBI Taxonomy" id="2753746"/>
    <lineage>
        <taxon>Bacteria</taxon>
        <taxon>Pseudomonadati</taxon>
        <taxon>Pseudomonadota</taxon>
        <taxon>Alphaproteobacteria</taxon>
        <taxon>Rhodobacterales</taxon>
        <taxon>Paracoccaceae</taxon>
        <taxon>Thermohalobaculum</taxon>
    </lineage>
</organism>
<protein>
    <submittedName>
        <fullName evidence="2">NAD-dependent epimerase/dehydratase family protein</fullName>
    </submittedName>
</protein>
<gene>
    <name evidence="2" type="ORF">H0I76_00925</name>
</gene>
<proteinExistence type="predicted"/>
<dbReference type="GO" id="GO:0005737">
    <property type="term" value="C:cytoplasm"/>
    <property type="evidence" value="ECO:0007669"/>
    <property type="project" value="TreeGrafter"/>
</dbReference>
<keyword evidence="3" id="KW-1185">Reference proteome</keyword>
<dbReference type="Proteomes" id="UP000655420">
    <property type="component" value="Unassembled WGS sequence"/>
</dbReference>
<dbReference type="RefSeq" id="WP_200605814.1">
    <property type="nucleotide sequence ID" value="NZ_JAEHHL010000001.1"/>
</dbReference>
<accession>A0A8J7SBM1</accession>
<dbReference type="EMBL" id="JAEHHL010000001">
    <property type="protein sequence ID" value="MBK0397741.1"/>
    <property type="molecule type" value="Genomic_DNA"/>
</dbReference>
<dbReference type="SUPFAM" id="SSF51735">
    <property type="entry name" value="NAD(P)-binding Rossmann-fold domains"/>
    <property type="match status" value="1"/>
</dbReference>
<dbReference type="PANTHER" id="PTHR48079">
    <property type="entry name" value="PROTEIN YEEZ"/>
    <property type="match status" value="1"/>
</dbReference>
<evidence type="ECO:0000313" key="2">
    <source>
        <dbReference type="EMBL" id="MBK0397741.1"/>
    </source>
</evidence>
<reference evidence="2" key="1">
    <citation type="submission" date="2020-12" db="EMBL/GenBank/DDBJ databases">
        <title>Bacterial taxonomy.</title>
        <authorList>
            <person name="Pan X."/>
        </authorList>
    </citation>
    <scope>NUCLEOTIDE SEQUENCE</scope>
    <source>
        <strain evidence="2">M0105</strain>
    </source>
</reference>
<dbReference type="Gene3D" id="3.40.50.720">
    <property type="entry name" value="NAD(P)-binding Rossmann-like Domain"/>
    <property type="match status" value="1"/>
</dbReference>
<dbReference type="GO" id="GO:0004029">
    <property type="term" value="F:aldehyde dehydrogenase (NAD+) activity"/>
    <property type="evidence" value="ECO:0007669"/>
    <property type="project" value="TreeGrafter"/>
</dbReference>
<dbReference type="InterPro" id="IPR001509">
    <property type="entry name" value="Epimerase_deHydtase"/>
</dbReference>
<dbReference type="AlphaFoldDB" id="A0A8J7SBM1"/>
<dbReference type="Pfam" id="PF01370">
    <property type="entry name" value="Epimerase"/>
    <property type="match status" value="1"/>
</dbReference>
<name>A0A8J7SBM1_9RHOB</name>
<dbReference type="InterPro" id="IPR051783">
    <property type="entry name" value="NAD(P)-dependent_oxidoreduct"/>
</dbReference>
<evidence type="ECO:0000259" key="1">
    <source>
        <dbReference type="Pfam" id="PF01370"/>
    </source>
</evidence>
<evidence type="ECO:0000313" key="3">
    <source>
        <dbReference type="Proteomes" id="UP000655420"/>
    </source>
</evidence>
<dbReference type="InterPro" id="IPR036291">
    <property type="entry name" value="NAD(P)-bd_dom_sf"/>
</dbReference>